<dbReference type="AlphaFoldDB" id="A0A1H8Z7X4"/>
<dbReference type="GO" id="GO:0000166">
    <property type="term" value="F:nucleotide binding"/>
    <property type="evidence" value="ECO:0007669"/>
    <property type="project" value="UniProtKB-KW"/>
</dbReference>
<name>A0A1H8Z7X4_9BACT</name>
<accession>A0A1H8Z7X4</accession>
<dbReference type="GO" id="GO:0051607">
    <property type="term" value="P:defense response to virus"/>
    <property type="evidence" value="ECO:0007669"/>
    <property type="project" value="UniProtKB-KW"/>
</dbReference>
<dbReference type="OrthoDB" id="442064at2"/>
<dbReference type="InterPro" id="IPR054767">
    <property type="entry name" value="Cas10-Cmr2_palm2"/>
</dbReference>
<evidence type="ECO:0000256" key="1">
    <source>
        <dbReference type="ARBA" id="ARBA00022741"/>
    </source>
</evidence>
<dbReference type="InParanoid" id="A0A1H8Z7X4"/>
<evidence type="ECO:0000259" key="3">
    <source>
        <dbReference type="Pfam" id="PF22335"/>
    </source>
</evidence>
<evidence type="ECO:0000256" key="2">
    <source>
        <dbReference type="ARBA" id="ARBA00023118"/>
    </source>
</evidence>
<dbReference type="STRING" id="478744.SAMN05444359_101212"/>
<dbReference type="Proteomes" id="UP000199021">
    <property type="component" value="Unassembled WGS sequence"/>
</dbReference>
<dbReference type="InterPro" id="IPR043128">
    <property type="entry name" value="Rev_trsase/Diguanyl_cyclase"/>
</dbReference>
<dbReference type="Pfam" id="PF22335">
    <property type="entry name" value="Cas10-Cmr2_palm2"/>
    <property type="match status" value="1"/>
</dbReference>
<gene>
    <name evidence="4" type="ORF">SAMN05444359_101212</name>
</gene>
<evidence type="ECO:0000313" key="5">
    <source>
        <dbReference type="Proteomes" id="UP000199021"/>
    </source>
</evidence>
<keyword evidence="5" id="KW-1185">Reference proteome</keyword>
<dbReference type="Gene3D" id="3.30.70.270">
    <property type="match status" value="1"/>
</dbReference>
<reference evidence="5" key="1">
    <citation type="submission" date="2016-10" db="EMBL/GenBank/DDBJ databases">
        <authorList>
            <person name="Varghese N."/>
            <person name="Submissions S."/>
        </authorList>
    </citation>
    <scope>NUCLEOTIDE SEQUENCE [LARGE SCALE GENOMIC DNA]</scope>
    <source>
        <strain evidence="5">DSM 24740</strain>
    </source>
</reference>
<keyword evidence="1" id="KW-0547">Nucleotide-binding</keyword>
<sequence length="501" mass="56621">MTQYLYGAKVQGIQSFIFETNKLREIAGASELIESLSDKGFSGFFKDVGVEYQEDQLLRNAAGEILYLFPDRSSCEKVVRDFERYVATQMPGLTVSQAVVEIKDYPNLHAAANKVNRLLQVQRNRPSPPTELGLMISERARRTGRPGGITKDEGLMDRRQQCKREASGYDRLYKKLTGKKLKVKQFAFEMEHITNKFQRSWLAVVHADGNNLGKLIQKMLPEIEDEKLQAGYRAFSETLEAATQAAAQAAYRVLLDRLDPKERGQIEAGKTRLPIRPVVIGGDDLTVILRAEHAVAFTEAYLKAFEEETRTGFENFAGNYDVSEYFKDGLTACAGIAIVKPKYPFHYAAHLAEELCSWTKKIAKKIDSEHTPSSLHFHKVQASFVEDYKDIIEQELMTADGKHLTTGPYFTSLIPDGYTTTKKLLKYEQVLREKETPTGPLRDYLGELRVDPEAAAQKLERIRALNTMATDRLDVKSPFTEKEEDKGAPIRLYDALQLATL</sequence>
<proteinExistence type="predicted"/>
<protein>
    <recommendedName>
        <fullName evidence="3">Cas10/Cmr2 second palm domain-containing protein</fullName>
    </recommendedName>
</protein>
<dbReference type="EMBL" id="FOFB01000001">
    <property type="protein sequence ID" value="SEP60486.1"/>
    <property type="molecule type" value="Genomic_DNA"/>
</dbReference>
<keyword evidence="2" id="KW-0051">Antiviral defense</keyword>
<organism evidence="4 5">
    <name type="scientific">Neolewinella agarilytica</name>
    <dbReference type="NCBI Taxonomy" id="478744"/>
    <lineage>
        <taxon>Bacteria</taxon>
        <taxon>Pseudomonadati</taxon>
        <taxon>Bacteroidota</taxon>
        <taxon>Saprospiria</taxon>
        <taxon>Saprospirales</taxon>
        <taxon>Lewinellaceae</taxon>
        <taxon>Neolewinella</taxon>
    </lineage>
</organism>
<dbReference type="RefSeq" id="WP_090164947.1">
    <property type="nucleotide sequence ID" value="NZ_FOFB01000001.1"/>
</dbReference>
<feature type="domain" description="Cas10/Cmr2 second palm" evidence="3">
    <location>
        <begin position="202"/>
        <end position="363"/>
    </location>
</feature>
<evidence type="ECO:0000313" key="4">
    <source>
        <dbReference type="EMBL" id="SEP60486.1"/>
    </source>
</evidence>